<feature type="domain" description="Methyltransferase FkbM" evidence="1">
    <location>
        <begin position="74"/>
        <end position="237"/>
    </location>
</feature>
<dbReference type="InterPro" id="IPR053188">
    <property type="entry name" value="FkbM_Methyltransferase"/>
</dbReference>
<evidence type="ECO:0000259" key="1">
    <source>
        <dbReference type="Pfam" id="PF05050"/>
    </source>
</evidence>
<gene>
    <name evidence="2" type="ORF">A6769_07660</name>
</gene>
<reference evidence="2 3" key="1">
    <citation type="submission" date="2016-04" db="EMBL/GenBank/DDBJ databases">
        <authorList>
            <person name="Evans L.H."/>
            <person name="Alamgir A."/>
            <person name="Owens N."/>
            <person name="Weber N.D."/>
            <person name="Virtaneva K."/>
            <person name="Barbian K."/>
            <person name="Babar A."/>
            <person name="Rosenke K."/>
        </authorList>
    </citation>
    <scope>NUCLEOTIDE SEQUENCE [LARGE SCALE GENOMIC DNA]</scope>
    <source>
        <strain evidence="2">NIES-2108</strain>
    </source>
</reference>
<dbReference type="EMBL" id="LXQE01000107">
    <property type="protein sequence ID" value="RCJ38907.1"/>
    <property type="molecule type" value="Genomic_DNA"/>
</dbReference>
<dbReference type="SUPFAM" id="SSF53335">
    <property type="entry name" value="S-adenosyl-L-methionine-dependent methyltransferases"/>
    <property type="match status" value="1"/>
</dbReference>
<dbReference type="PANTHER" id="PTHR36973:SF4">
    <property type="entry name" value="NODULATION PROTEIN"/>
    <property type="match status" value="1"/>
</dbReference>
<dbReference type="InterPro" id="IPR029063">
    <property type="entry name" value="SAM-dependent_MTases_sf"/>
</dbReference>
<sequence>MKPYKPSIINKTAKVLARPLSMLVANSRTESVARLAEAYWCVLLGKGSGSGWAFDTEINAAKNAIKTSSPILFDVGANIGEWSFQLNKLFPQAQIFMFEPLPNCQQIIKTKNITNTLLIPCAVSSTKGLVRLHTPSKTSPIASLHQRYDSYSQDKQFSTLEVNTVTIDDIIEEYKVERVDFMKMDIEGHELEALQGAEKSLKNKVIRALTFEFGIGNINSRTYFRDFYELLSSLDYQIYRILPSSQLMHIKEYYEDCEYFRGATNYVAIVT</sequence>
<comment type="caution">
    <text evidence="2">The sequence shown here is derived from an EMBL/GenBank/DDBJ whole genome shotgun (WGS) entry which is preliminary data.</text>
</comment>
<dbReference type="Pfam" id="PF05050">
    <property type="entry name" value="Methyltransf_21"/>
    <property type="match status" value="1"/>
</dbReference>
<dbReference type="InterPro" id="IPR006342">
    <property type="entry name" value="FkbM_mtfrase"/>
</dbReference>
<proteinExistence type="predicted"/>
<accession>A0A367RQR7</accession>
<dbReference type="Proteomes" id="UP000252085">
    <property type="component" value="Unassembled WGS sequence"/>
</dbReference>
<dbReference type="GO" id="GO:0008171">
    <property type="term" value="F:O-methyltransferase activity"/>
    <property type="evidence" value="ECO:0007669"/>
    <property type="project" value="TreeGrafter"/>
</dbReference>
<dbReference type="NCBIfam" id="TIGR01444">
    <property type="entry name" value="fkbM_fam"/>
    <property type="match status" value="1"/>
</dbReference>
<name>A0A367RQR7_NOSPU</name>
<protein>
    <recommendedName>
        <fullName evidence="1">Methyltransferase FkbM domain-containing protein</fullName>
    </recommendedName>
</protein>
<dbReference type="AlphaFoldDB" id="A0A367RQR7"/>
<organism evidence="2 3">
    <name type="scientific">Nostoc punctiforme NIES-2108</name>
    <dbReference type="NCBI Taxonomy" id="1356359"/>
    <lineage>
        <taxon>Bacteria</taxon>
        <taxon>Bacillati</taxon>
        <taxon>Cyanobacteriota</taxon>
        <taxon>Cyanophyceae</taxon>
        <taxon>Nostocales</taxon>
        <taxon>Nostocaceae</taxon>
        <taxon>Nostoc</taxon>
    </lineage>
</organism>
<evidence type="ECO:0000313" key="3">
    <source>
        <dbReference type="Proteomes" id="UP000252085"/>
    </source>
</evidence>
<dbReference type="PANTHER" id="PTHR36973">
    <property type="entry name" value="SLL1456 PROTEIN-RELATED"/>
    <property type="match status" value="1"/>
</dbReference>
<evidence type="ECO:0000313" key="2">
    <source>
        <dbReference type="EMBL" id="RCJ38907.1"/>
    </source>
</evidence>
<dbReference type="Gene3D" id="3.40.50.150">
    <property type="entry name" value="Vaccinia Virus protein VP39"/>
    <property type="match status" value="1"/>
</dbReference>